<dbReference type="PANTHER" id="PTHR30153:SF2">
    <property type="entry name" value="REPLICATIVE DNA HELICASE"/>
    <property type="match status" value="1"/>
</dbReference>
<keyword evidence="3" id="KW-0378">Hydrolase</keyword>
<keyword evidence="3" id="KW-0067">ATP-binding</keyword>
<dbReference type="GO" id="GO:0006260">
    <property type="term" value="P:DNA replication"/>
    <property type="evidence" value="ECO:0007669"/>
    <property type="project" value="InterPro"/>
</dbReference>
<dbReference type="GO" id="GO:0005829">
    <property type="term" value="C:cytosol"/>
    <property type="evidence" value="ECO:0007669"/>
    <property type="project" value="TreeGrafter"/>
</dbReference>
<gene>
    <name evidence="3" type="ORF">SAMN04489867_0464</name>
</gene>
<dbReference type="InterPro" id="IPR027417">
    <property type="entry name" value="P-loop_NTPase"/>
</dbReference>
<evidence type="ECO:0000313" key="4">
    <source>
        <dbReference type="Proteomes" id="UP000199077"/>
    </source>
</evidence>
<feature type="region of interest" description="Disordered" evidence="1">
    <location>
        <begin position="1"/>
        <end position="31"/>
    </location>
</feature>
<reference evidence="4" key="1">
    <citation type="submission" date="2016-10" db="EMBL/GenBank/DDBJ databases">
        <authorList>
            <person name="Varghese N."/>
            <person name="Submissions S."/>
        </authorList>
    </citation>
    <scope>NUCLEOTIDE SEQUENCE [LARGE SCALE GENOMIC DNA]</scope>
    <source>
        <strain evidence="4">DSM 22329</strain>
    </source>
</reference>
<keyword evidence="3" id="KW-0547">Nucleotide-binding</keyword>
<dbReference type="RefSeq" id="WP_091780938.1">
    <property type="nucleotide sequence ID" value="NZ_LT629711.1"/>
</dbReference>
<feature type="domain" description="SF4 helicase" evidence="2">
    <location>
        <begin position="55"/>
        <end position="350"/>
    </location>
</feature>
<evidence type="ECO:0000259" key="2">
    <source>
        <dbReference type="PROSITE" id="PS51199"/>
    </source>
</evidence>
<dbReference type="SUPFAM" id="SSF52540">
    <property type="entry name" value="P-loop containing nucleoside triphosphate hydrolases"/>
    <property type="match status" value="1"/>
</dbReference>
<evidence type="ECO:0000313" key="3">
    <source>
        <dbReference type="EMBL" id="SDO74012.1"/>
    </source>
</evidence>
<dbReference type="AlphaFoldDB" id="A0A1H0M0L1"/>
<accession>A0A1H0M0L1</accession>
<keyword evidence="3" id="KW-0347">Helicase</keyword>
<dbReference type="GO" id="GO:0005524">
    <property type="term" value="F:ATP binding"/>
    <property type="evidence" value="ECO:0007669"/>
    <property type="project" value="InterPro"/>
</dbReference>
<sequence length="364" mass="39925">MSTDGQTNHLSIAGDSTAEPDPEAPDFASHSRNVGRLRSLADVLVETDEKLRQGLTAGSRVWPTGFDALDNALTGGFRSGELVLLGGPQGLGKTAMALQMVRNAVAANRSAILFSYEHDAHSILERLIAIEAGAIKGIEAVGLTKIRAGFEARHSRARTMRERFADTVGGAEAVEALEGYADRLHVHTSSGMHTTIDAIRTAVNEVLEADSRPPLVLVDYLQKVPVPGVTNEEDRISVVVERLKDMSLELGVPVVAIVAADKSSLVAGRRMRVNDLRGSSALAYEADVVLILNDKYDIVAKHHLVYHLGNAERFRHWVVMSIEKNRNGADHLELEFQKRFEQGRFEPEGRVVEEQLIEERVFQN</sequence>
<name>A0A1H0M0L1_9MICO</name>
<dbReference type="Proteomes" id="UP000199077">
    <property type="component" value="Chromosome I"/>
</dbReference>
<dbReference type="Pfam" id="PF03796">
    <property type="entry name" value="DnaB_C"/>
    <property type="match status" value="1"/>
</dbReference>
<dbReference type="Gene3D" id="3.40.50.300">
    <property type="entry name" value="P-loop containing nucleotide triphosphate hydrolases"/>
    <property type="match status" value="1"/>
</dbReference>
<keyword evidence="4" id="KW-1185">Reference proteome</keyword>
<evidence type="ECO:0000256" key="1">
    <source>
        <dbReference type="SAM" id="MobiDB-lite"/>
    </source>
</evidence>
<dbReference type="PANTHER" id="PTHR30153">
    <property type="entry name" value="REPLICATIVE DNA HELICASE DNAB"/>
    <property type="match status" value="1"/>
</dbReference>
<dbReference type="STRING" id="443156.SAMN04489867_0464"/>
<organism evidence="3 4">
    <name type="scientific">Pedococcus dokdonensis</name>
    <dbReference type="NCBI Taxonomy" id="443156"/>
    <lineage>
        <taxon>Bacteria</taxon>
        <taxon>Bacillati</taxon>
        <taxon>Actinomycetota</taxon>
        <taxon>Actinomycetes</taxon>
        <taxon>Micrococcales</taxon>
        <taxon>Intrasporangiaceae</taxon>
        <taxon>Pedococcus</taxon>
    </lineage>
</organism>
<dbReference type="GO" id="GO:0003678">
    <property type="term" value="F:DNA helicase activity"/>
    <property type="evidence" value="ECO:0007669"/>
    <property type="project" value="InterPro"/>
</dbReference>
<protein>
    <submittedName>
        <fullName evidence="3">DnaB-like helicase C terminal domain-containing protein</fullName>
    </submittedName>
</protein>
<proteinExistence type="predicted"/>
<dbReference type="InterPro" id="IPR007694">
    <property type="entry name" value="DNA_helicase_DnaB-like_C"/>
</dbReference>
<dbReference type="EMBL" id="LT629711">
    <property type="protein sequence ID" value="SDO74012.1"/>
    <property type="molecule type" value="Genomic_DNA"/>
</dbReference>
<dbReference type="OrthoDB" id="4836904at2"/>
<feature type="compositionally biased region" description="Polar residues" evidence="1">
    <location>
        <begin position="1"/>
        <end position="10"/>
    </location>
</feature>
<dbReference type="PROSITE" id="PS51199">
    <property type="entry name" value="SF4_HELICASE"/>
    <property type="match status" value="1"/>
</dbReference>